<organism evidence="1 2">
    <name type="scientific">Flavobacterium alvei</name>
    <dbReference type="NCBI Taxonomy" id="2080416"/>
    <lineage>
        <taxon>Bacteria</taxon>
        <taxon>Pseudomonadati</taxon>
        <taxon>Bacteroidota</taxon>
        <taxon>Flavobacteriia</taxon>
        <taxon>Flavobacteriales</taxon>
        <taxon>Flavobacteriaceae</taxon>
        <taxon>Flavobacterium</taxon>
    </lineage>
</organism>
<comment type="caution">
    <text evidence="1">The sequence shown here is derived from an EMBL/GenBank/DDBJ whole genome shotgun (WGS) entry which is preliminary data.</text>
</comment>
<proteinExistence type="predicted"/>
<dbReference type="EMBL" id="PQVG01000003">
    <property type="protein sequence ID" value="POY40178.1"/>
    <property type="molecule type" value="Genomic_DNA"/>
</dbReference>
<dbReference type="Proteomes" id="UP000237310">
    <property type="component" value="Unassembled WGS sequence"/>
</dbReference>
<reference evidence="1 2" key="1">
    <citation type="submission" date="2018-01" db="EMBL/GenBank/DDBJ databases">
        <authorList>
            <person name="Gaut B.S."/>
            <person name="Morton B.R."/>
            <person name="Clegg M.T."/>
            <person name="Duvall M.R."/>
        </authorList>
    </citation>
    <scope>NUCLEOTIDE SEQUENCE [LARGE SCALE GENOMIC DNA]</scope>
    <source>
        <strain evidence="1 2">HR-AY</strain>
    </source>
</reference>
<gene>
    <name evidence="1" type="ORF">C3L50_05895</name>
</gene>
<dbReference type="AlphaFoldDB" id="A0A2S5AC94"/>
<protein>
    <submittedName>
        <fullName evidence="1">Uncharacterized protein</fullName>
    </submittedName>
</protein>
<evidence type="ECO:0000313" key="1">
    <source>
        <dbReference type="EMBL" id="POY40178.1"/>
    </source>
</evidence>
<keyword evidence="2" id="KW-1185">Reference proteome</keyword>
<evidence type="ECO:0000313" key="2">
    <source>
        <dbReference type="Proteomes" id="UP000237310"/>
    </source>
</evidence>
<accession>A0A2S5AC94</accession>
<name>A0A2S5AC94_9FLAO</name>
<sequence length="173" mass="19994">MLNAYALLITKLKYKMKKILLFALITFTLGCSKDETVISDNKMESDFVIEISQSRQKRSDNEFQIGWSDWEKEESKIIWNAKKKELTIVYFDGQIDIIQNCNAESNKVSAKIEDIKGDGIDDWIENPTEIVFDFNNDDLIRSNMEFDSQHDTNGNGILIVSRITSDVELRVKK</sequence>